<protein>
    <recommendedName>
        <fullName evidence="7">Ig-like domain-containing protein</fullName>
    </recommendedName>
</protein>
<dbReference type="FunFam" id="2.60.40.10:FF:000244">
    <property type="entry name" value="carcinoembryonic antigen-related cell adhesion molecule 16"/>
    <property type="match status" value="1"/>
</dbReference>
<dbReference type="GeneTree" id="ENSGT01100000263479"/>
<dbReference type="FunFam" id="2.60.40.10:FF:000340">
    <property type="entry name" value="Carcinoembryonic antigen-related cell adhesion molecule 1"/>
    <property type="match status" value="1"/>
</dbReference>
<keyword evidence="5" id="KW-1133">Transmembrane helix</keyword>
<dbReference type="PANTHER" id="PTHR44427:SF1">
    <property type="entry name" value="CARCINOEMBRYONIC ANTIGEN-RELATED CELL ADHESION MOLECULE 1"/>
    <property type="match status" value="1"/>
</dbReference>
<comment type="similarity">
    <text evidence="4">Belongs to the immunoglobulin superfamily. CEA family.</text>
</comment>
<evidence type="ECO:0000256" key="6">
    <source>
        <dbReference type="SAM" id="SignalP"/>
    </source>
</evidence>
<name>L7N131_MYOLU</name>
<evidence type="ECO:0000313" key="8">
    <source>
        <dbReference type="Ensembl" id="ENSMLUP00000002167.2"/>
    </source>
</evidence>
<dbReference type="EMBL" id="AAPE02051802">
    <property type="status" value="NOT_ANNOTATED_CDS"/>
    <property type="molecule type" value="Genomic_DNA"/>
</dbReference>
<dbReference type="Pfam" id="PF00047">
    <property type="entry name" value="ig"/>
    <property type="match status" value="1"/>
</dbReference>
<dbReference type="STRING" id="59463.ENSMLUP00000002167"/>
<dbReference type="SMART" id="SM00409">
    <property type="entry name" value="IG"/>
    <property type="match status" value="3"/>
</dbReference>
<dbReference type="PANTHER" id="PTHR44427">
    <property type="entry name" value="CARCINOEMBRYONIC ANTIGEN-RELATED CELL ADHESION MOLECULE 19"/>
    <property type="match status" value="1"/>
</dbReference>
<evidence type="ECO:0000256" key="1">
    <source>
        <dbReference type="ARBA" id="ARBA00022729"/>
    </source>
</evidence>
<dbReference type="InterPro" id="IPR050831">
    <property type="entry name" value="CEA_cell_adhesion"/>
</dbReference>
<dbReference type="InterPro" id="IPR007110">
    <property type="entry name" value="Ig-like_dom"/>
</dbReference>
<dbReference type="SMART" id="SM00408">
    <property type="entry name" value="IGc2"/>
    <property type="match status" value="2"/>
</dbReference>
<keyword evidence="9" id="KW-1185">Reference proteome</keyword>
<dbReference type="Ensembl" id="ENSMLUT00000002384.2">
    <property type="protein sequence ID" value="ENSMLUP00000002167.2"/>
    <property type="gene ID" value="ENSMLUG00000023632.1"/>
</dbReference>
<evidence type="ECO:0000313" key="9">
    <source>
        <dbReference type="Proteomes" id="UP000001074"/>
    </source>
</evidence>
<dbReference type="CDD" id="cd05774">
    <property type="entry name" value="IgV_CEACAM_D1"/>
    <property type="match status" value="1"/>
</dbReference>
<evidence type="ECO:0000259" key="7">
    <source>
        <dbReference type="PROSITE" id="PS50835"/>
    </source>
</evidence>
<feature type="chain" id="PRO_5003982347" description="Ig-like domain-containing protein" evidence="6">
    <location>
        <begin position="35"/>
        <end position="349"/>
    </location>
</feature>
<dbReference type="Proteomes" id="UP000001074">
    <property type="component" value="Unassembled WGS sequence"/>
</dbReference>
<dbReference type="InterPro" id="IPR036179">
    <property type="entry name" value="Ig-like_dom_sf"/>
</dbReference>
<keyword evidence="1 6" id="KW-0732">Signal</keyword>
<dbReference type="AlphaFoldDB" id="L7N131"/>
<dbReference type="GO" id="GO:0007165">
    <property type="term" value="P:signal transduction"/>
    <property type="evidence" value="ECO:0007669"/>
    <property type="project" value="TreeGrafter"/>
</dbReference>
<evidence type="ECO:0000256" key="5">
    <source>
        <dbReference type="SAM" id="Phobius"/>
    </source>
</evidence>
<dbReference type="Pfam" id="PF07686">
    <property type="entry name" value="V-set"/>
    <property type="match status" value="1"/>
</dbReference>
<accession>L7N131</accession>
<keyword evidence="2" id="KW-0325">Glycoprotein</keyword>
<dbReference type="SUPFAM" id="SSF48726">
    <property type="entry name" value="Immunoglobulin"/>
    <property type="match status" value="3"/>
</dbReference>
<keyword evidence="3" id="KW-0393">Immunoglobulin domain</keyword>
<feature type="domain" description="Ig-like" evidence="7">
    <location>
        <begin position="136"/>
        <end position="223"/>
    </location>
</feature>
<dbReference type="OMA" id="LLGCYIR"/>
<feature type="domain" description="Ig-like" evidence="7">
    <location>
        <begin position="31"/>
        <end position="135"/>
    </location>
</feature>
<evidence type="ECO:0000256" key="4">
    <source>
        <dbReference type="ARBA" id="ARBA00038222"/>
    </source>
</evidence>
<dbReference type="EMBL" id="AAPE02051799">
    <property type="status" value="NOT_ANNOTATED_CDS"/>
    <property type="molecule type" value="Genomic_DNA"/>
</dbReference>
<dbReference type="PROSITE" id="PS50835">
    <property type="entry name" value="IG_LIKE"/>
    <property type="match status" value="3"/>
</dbReference>
<dbReference type="EMBL" id="AAPE02051804">
    <property type="status" value="NOT_ANNOTATED_CDS"/>
    <property type="molecule type" value="Genomic_DNA"/>
</dbReference>
<dbReference type="Pfam" id="PF13927">
    <property type="entry name" value="Ig_3"/>
    <property type="match status" value="1"/>
</dbReference>
<dbReference type="InParanoid" id="L7N131"/>
<dbReference type="InterPro" id="IPR003598">
    <property type="entry name" value="Ig_sub2"/>
</dbReference>
<dbReference type="GO" id="GO:0009986">
    <property type="term" value="C:cell surface"/>
    <property type="evidence" value="ECO:0007669"/>
    <property type="project" value="TreeGrafter"/>
</dbReference>
<dbReference type="Gene3D" id="2.60.40.10">
    <property type="entry name" value="Immunoglobulins"/>
    <property type="match status" value="3"/>
</dbReference>
<dbReference type="CDD" id="cd05740">
    <property type="entry name" value="IgI_hCEACAM_2_4_6_like"/>
    <property type="match status" value="1"/>
</dbReference>
<evidence type="ECO:0000256" key="3">
    <source>
        <dbReference type="ARBA" id="ARBA00023319"/>
    </source>
</evidence>
<dbReference type="HOGENOM" id="CLU_024555_2_0_1"/>
<dbReference type="EMBL" id="AAPE02051800">
    <property type="status" value="NOT_ANNOTATED_CDS"/>
    <property type="molecule type" value="Genomic_DNA"/>
</dbReference>
<feature type="signal peptide" evidence="6">
    <location>
        <begin position="1"/>
        <end position="34"/>
    </location>
</feature>
<reference evidence="8" key="2">
    <citation type="submission" date="2025-08" db="UniProtKB">
        <authorList>
            <consortium name="Ensembl"/>
        </authorList>
    </citation>
    <scope>IDENTIFICATION</scope>
</reference>
<dbReference type="InterPro" id="IPR003599">
    <property type="entry name" value="Ig_sub"/>
</dbReference>
<dbReference type="GO" id="GO:0005886">
    <property type="term" value="C:plasma membrane"/>
    <property type="evidence" value="ECO:0007669"/>
    <property type="project" value="TreeGrafter"/>
</dbReference>
<sequence>MESPSAPTHRGLGPRQGLLLAASLLTLWSLPTTAQLTIESVPPNAVEGKDVLLCVHNLPGNLGSYTWYTGGKVDYSHQIVSYVIDTQTTTRGPESSGRETIYPNGSLLFQKVSLKDTGYYTLLATDKDYESMQVTGQLRVYPSNATVTEHKDAVVLTCLTNDRGISIRWLFKNQSLLITDRMKLSQDNSTLTIDPLRRKDAGGYQCEVFNPVSSSKSDLFRLDMDESLEEPSIRASNATVTEHKDAVVLTCLTNNKGISIRWLFNNQNLLLMDRMMLSQDKSTLTIDPVRREDAGGYQCEVFNPVSSSISEPLRLDVQSEQNYKGYSVGTIIGSVIGVLVVVALGASLG</sequence>
<proteinExistence type="inferred from homology"/>
<dbReference type="EMBL" id="AAPE02051803">
    <property type="status" value="NOT_ANNOTATED_CDS"/>
    <property type="molecule type" value="Genomic_DNA"/>
</dbReference>
<keyword evidence="5" id="KW-0812">Transmembrane</keyword>
<dbReference type="EMBL" id="AAPE02051801">
    <property type="status" value="NOT_ANNOTATED_CDS"/>
    <property type="molecule type" value="Genomic_DNA"/>
</dbReference>
<reference evidence="8 9" key="1">
    <citation type="journal article" date="2011" name="Nature">
        <title>A high-resolution map of human evolutionary constraint using 29 mammals.</title>
        <authorList>
            <person name="Lindblad-Toh K."/>
            <person name="Garber M."/>
            <person name="Zuk O."/>
            <person name="Lin M.F."/>
            <person name="Parker B.J."/>
            <person name="Washietl S."/>
            <person name="Kheradpour P."/>
            <person name="Ernst J."/>
            <person name="Jordan G."/>
            <person name="Mauceli E."/>
            <person name="Ward L.D."/>
            <person name="Lowe C.B."/>
            <person name="Holloway A.K."/>
            <person name="Clamp M."/>
            <person name="Gnerre S."/>
            <person name="Alfoldi J."/>
            <person name="Beal K."/>
            <person name="Chang J."/>
            <person name="Clawson H."/>
            <person name="Cuff J."/>
            <person name="Di Palma F."/>
            <person name="Fitzgerald S."/>
            <person name="Flicek P."/>
            <person name="Guttman M."/>
            <person name="Hubisz M.J."/>
            <person name="Jaffe D.B."/>
            <person name="Jungreis I."/>
            <person name="Kent W.J."/>
            <person name="Kostka D."/>
            <person name="Lara M."/>
            <person name="Martins A.L."/>
            <person name="Massingham T."/>
            <person name="Moltke I."/>
            <person name="Raney B.J."/>
            <person name="Rasmussen M.D."/>
            <person name="Robinson J."/>
            <person name="Stark A."/>
            <person name="Vilella A.J."/>
            <person name="Wen J."/>
            <person name="Xie X."/>
            <person name="Zody M.C."/>
            <person name="Baldwin J."/>
            <person name="Bloom T."/>
            <person name="Chin C.W."/>
            <person name="Heiman D."/>
            <person name="Nicol R."/>
            <person name="Nusbaum C."/>
            <person name="Young S."/>
            <person name="Wilkinson J."/>
            <person name="Worley K.C."/>
            <person name="Kovar C.L."/>
            <person name="Muzny D.M."/>
            <person name="Gibbs R.A."/>
            <person name="Cree A."/>
            <person name="Dihn H.H."/>
            <person name="Fowler G."/>
            <person name="Jhangiani S."/>
            <person name="Joshi V."/>
            <person name="Lee S."/>
            <person name="Lewis L.R."/>
            <person name="Nazareth L.V."/>
            <person name="Okwuonu G."/>
            <person name="Santibanez J."/>
            <person name="Warren W.C."/>
            <person name="Mardis E.R."/>
            <person name="Weinstock G.M."/>
            <person name="Wilson R.K."/>
            <person name="Delehaunty K."/>
            <person name="Dooling D."/>
            <person name="Fronik C."/>
            <person name="Fulton L."/>
            <person name="Fulton B."/>
            <person name="Graves T."/>
            <person name="Minx P."/>
            <person name="Sodergren E."/>
            <person name="Birney E."/>
            <person name="Margulies E.H."/>
            <person name="Herrero J."/>
            <person name="Green E.D."/>
            <person name="Haussler D."/>
            <person name="Siepel A."/>
            <person name="Goldman N."/>
            <person name="Pollard K.S."/>
            <person name="Pedersen J.S."/>
            <person name="Lander E.S."/>
            <person name="Kellis M."/>
        </authorList>
    </citation>
    <scope>NUCLEOTIDE SEQUENCE [LARGE SCALE GENOMIC DNA]</scope>
</reference>
<evidence type="ECO:0000256" key="2">
    <source>
        <dbReference type="ARBA" id="ARBA00023180"/>
    </source>
</evidence>
<reference evidence="8" key="3">
    <citation type="submission" date="2025-09" db="UniProtKB">
        <authorList>
            <consortium name="Ensembl"/>
        </authorList>
    </citation>
    <scope>IDENTIFICATION</scope>
</reference>
<dbReference type="eggNOG" id="ENOG502RXPD">
    <property type="taxonomic scope" value="Eukaryota"/>
</dbReference>
<dbReference type="GO" id="GO:0002682">
    <property type="term" value="P:regulation of immune system process"/>
    <property type="evidence" value="ECO:0007669"/>
    <property type="project" value="TreeGrafter"/>
</dbReference>
<dbReference type="InterPro" id="IPR013783">
    <property type="entry name" value="Ig-like_fold"/>
</dbReference>
<keyword evidence="5" id="KW-0472">Membrane</keyword>
<feature type="domain" description="Ig-like" evidence="7">
    <location>
        <begin position="231"/>
        <end position="310"/>
    </location>
</feature>
<dbReference type="InterPro" id="IPR013106">
    <property type="entry name" value="Ig_V-set"/>
</dbReference>
<dbReference type="InterPro" id="IPR013151">
    <property type="entry name" value="Immunoglobulin_dom"/>
</dbReference>
<organism evidence="8 9">
    <name type="scientific">Myotis lucifugus</name>
    <name type="common">Little brown bat</name>
    <dbReference type="NCBI Taxonomy" id="59463"/>
    <lineage>
        <taxon>Eukaryota</taxon>
        <taxon>Metazoa</taxon>
        <taxon>Chordata</taxon>
        <taxon>Craniata</taxon>
        <taxon>Vertebrata</taxon>
        <taxon>Euteleostomi</taxon>
        <taxon>Mammalia</taxon>
        <taxon>Eutheria</taxon>
        <taxon>Laurasiatheria</taxon>
        <taxon>Chiroptera</taxon>
        <taxon>Yangochiroptera</taxon>
        <taxon>Vespertilionidae</taxon>
        <taxon>Myotis</taxon>
    </lineage>
</organism>
<feature type="transmembrane region" description="Helical" evidence="5">
    <location>
        <begin position="326"/>
        <end position="348"/>
    </location>
</feature>
<dbReference type="GO" id="GO:1990782">
    <property type="term" value="F:protein tyrosine kinase binding"/>
    <property type="evidence" value="ECO:0007669"/>
    <property type="project" value="TreeGrafter"/>
</dbReference>